<dbReference type="GO" id="GO:0006355">
    <property type="term" value="P:regulation of DNA-templated transcription"/>
    <property type="evidence" value="ECO:0007669"/>
    <property type="project" value="InterPro"/>
</dbReference>
<keyword evidence="10" id="KW-0812">Transmembrane</keyword>
<comment type="function">
    <text evidence="1">DNA-binding protein that specifically recognizes a negative element (S1F) within the RPS1 promoter.</text>
</comment>
<reference evidence="11" key="1">
    <citation type="submission" date="2021-01" db="EMBL/GenBank/DDBJ databases">
        <title>Adiantum capillus-veneris genome.</title>
        <authorList>
            <person name="Fang Y."/>
            <person name="Liao Q."/>
        </authorList>
    </citation>
    <scope>NUCLEOTIDE SEQUENCE</scope>
    <source>
        <strain evidence="11">H3</strain>
        <tissue evidence="11">Leaf</tissue>
    </source>
</reference>
<keyword evidence="10" id="KW-0472">Membrane</keyword>
<keyword evidence="5" id="KW-0805">Transcription regulation</keyword>
<keyword evidence="10" id="KW-1133">Transmembrane helix</keyword>
<evidence type="ECO:0000256" key="1">
    <source>
        <dbReference type="ARBA" id="ARBA00002946"/>
    </source>
</evidence>
<name>A0A9D4ZSI2_ADICA</name>
<dbReference type="InterPro" id="IPR006779">
    <property type="entry name" value="S1FA_DNA-bd"/>
</dbReference>
<evidence type="ECO:0008006" key="13">
    <source>
        <dbReference type="Google" id="ProtNLM"/>
    </source>
</evidence>
<evidence type="ECO:0000256" key="2">
    <source>
        <dbReference type="ARBA" id="ARBA00004123"/>
    </source>
</evidence>
<accession>A0A9D4ZSI2</accession>
<evidence type="ECO:0000256" key="4">
    <source>
        <dbReference type="ARBA" id="ARBA00022491"/>
    </source>
</evidence>
<feature type="region of interest" description="Disordered" evidence="9">
    <location>
        <begin position="58"/>
        <end position="84"/>
    </location>
</feature>
<dbReference type="AlphaFoldDB" id="A0A9D4ZSI2"/>
<keyword evidence="4" id="KW-0678">Repressor</keyword>
<comment type="subcellular location">
    <subcellularLocation>
        <location evidence="2">Nucleus</location>
    </subcellularLocation>
</comment>
<evidence type="ECO:0000256" key="9">
    <source>
        <dbReference type="SAM" id="MobiDB-lite"/>
    </source>
</evidence>
<dbReference type="PANTHER" id="PTHR35298">
    <property type="entry name" value="DNA-BINDING PROTEIN S1FA2"/>
    <property type="match status" value="1"/>
</dbReference>
<gene>
    <name evidence="11" type="ORF">GOP47_0000071</name>
</gene>
<sequence>MAEEYSDFDPSEETLKAARSAAGGFNPALVVLLVVIGVVLLFVVGNYVLYSYAQKTLPAKKKKPVSKKKIKRERLKRGIAPPGE</sequence>
<dbReference type="GO" id="GO:0005634">
    <property type="term" value="C:nucleus"/>
    <property type="evidence" value="ECO:0007669"/>
    <property type="project" value="UniProtKB-SubCell"/>
</dbReference>
<dbReference type="GO" id="GO:0003677">
    <property type="term" value="F:DNA binding"/>
    <property type="evidence" value="ECO:0007669"/>
    <property type="project" value="UniProtKB-KW"/>
</dbReference>
<evidence type="ECO:0000256" key="6">
    <source>
        <dbReference type="ARBA" id="ARBA00023125"/>
    </source>
</evidence>
<keyword evidence="8" id="KW-0539">Nucleus</keyword>
<proteinExistence type="inferred from homology"/>
<dbReference type="Pfam" id="PF04689">
    <property type="entry name" value="S1FA"/>
    <property type="match status" value="1"/>
</dbReference>
<organism evidence="11 12">
    <name type="scientific">Adiantum capillus-veneris</name>
    <name type="common">Maidenhair fern</name>
    <dbReference type="NCBI Taxonomy" id="13818"/>
    <lineage>
        <taxon>Eukaryota</taxon>
        <taxon>Viridiplantae</taxon>
        <taxon>Streptophyta</taxon>
        <taxon>Embryophyta</taxon>
        <taxon>Tracheophyta</taxon>
        <taxon>Polypodiopsida</taxon>
        <taxon>Polypodiidae</taxon>
        <taxon>Polypodiales</taxon>
        <taxon>Pteridineae</taxon>
        <taxon>Pteridaceae</taxon>
        <taxon>Vittarioideae</taxon>
        <taxon>Adiantum</taxon>
    </lineage>
</organism>
<comment type="caution">
    <text evidence="11">The sequence shown here is derived from an EMBL/GenBank/DDBJ whole genome shotgun (WGS) entry which is preliminary data.</text>
</comment>
<evidence type="ECO:0000256" key="3">
    <source>
        <dbReference type="ARBA" id="ARBA00007382"/>
    </source>
</evidence>
<evidence type="ECO:0000256" key="10">
    <source>
        <dbReference type="SAM" id="Phobius"/>
    </source>
</evidence>
<comment type="similarity">
    <text evidence="3">Belongs to the S1FA transcription factor family.</text>
</comment>
<dbReference type="EMBL" id="JABFUD020000001">
    <property type="protein sequence ID" value="KAI5083902.1"/>
    <property type="molecule type" value="Genomic_DNA"/>
</dbReference>
<evidence type="ECO:0000256" key="8">
    <source>
        <dbReference type="ARBA" id="ARBA00023242"/>
    </source>
</evidence>
<dbReference type="PANTHER" id="PTHR35298:SF11">
    <property type="entry name" value="DNA-BINDING PROTEIN S1FA1-RELATED"/>
    <property type="match status" value="1"/>
</dbReference>
<keyword evidence="6" id="KW-0238">DNA-binding</keyword>
<evidence type="ECO:0000256" key="5">
    <source>
        <dbReference type="ARBA" id="ARBA00023015"/>
    </source>
</evidence>
<feature type="transmembrane region" description="Helical" evidence="10">
    <location>
        <begin position="28"/>
        <end position="53"/>
    </location>
</feature>
<evidence type="ECO:0000256" key="7">
    <source>
        <dbReference type="ARBA" id="ARBA00023163"/>
    </source>
</evidence>
<evidence type="ECO:0000313" key="11">
    <source>
        <dbReference type="EMBL" id="KAI5083902.1"/>
    </source>
</evidence>
<keyword evidence="12" id="KW-1185">Reference proteome</keyword>
<feature type="compositionally biased region" description="Basic residues" evidence="9">
    <location>
        <begin position="58"/>
        <end position="77"/>
    </location>
</feature>
<dbReference type="Proteomes" id="UP000886520">
    <property type="component" value="Chromosome 1"/>
</dbReference>
<evidence type="ECO:0000313" key="12">
    <source>
        <dbReference type="Proteomes" id="UP000886520"/>
    </source>
</evidence>
<keyword evidence="7" id="KW-0804">Transcription</keyword>
<protein>
    <recommendedName>
        <fullName evidence="13">DNA-binding protein S1FA</fullName>
    </recommendedName>
</protein>